<reference evidence="2 3" key="1">
    <citation type="submission" date="2024-04" db="EMBL/GenBank/DDBJ databases">
        <authorList>
            <person name="Wojcicki M."/>
            <person name="Srednicka P."/>
            <person name="Shymialevich D."/>
            <person name="Sokolowska B."/>
        </authorList>
    </citation>
    <scope>NUCLEOTIDE SEQUENCE [LARGE SCALE GENOMIC DNA]</scope>
</reference>
<proteinExistence type="predicted"/>
<feature type="domain" description="Cell wall hydrolase SleB" evidence="1">
    <location>
        <begin position="44"/>
        <end position="145"/>
    </location>
</feature>
<gene>
    <name evidence="2" type="ORF">U7154_000156</name>
</gene>
<accession>A0AAX4Q5M4</accession>
<evidence type="ECO:0000259" key="1">
    <source>
        <dbReference type="Pfam" id="PF07486"/>
    </source>
</evidence>
<protein>
    <recommendedName>
        <fullName evidence="1">Cell wall hydrolase SleB domain-containing protein</fullName>
    </recommendedName>
</protein>
<dbReference type="InterPro" id="IPR011105">
    <property type="entry name" value="Cell_wall_hydrolase_SleB"/>
</dbReference>
<dbReference type="Pfam" id="PF07486">
    <property type="entry name" value="Hydrolase_2"/>
    <property type="match status" value="1"/>
</dbReference>
<dbReference type="EMBL" id="PP579741">
    <property type="protein sequence ID" value="XAG95923.1"/>
    <property type="molecule type" value="Genomic_DNA"/>
</dbReference>
<organism evidence="2 3">
    <name type="scientific">Enterobacter phage KKP_3711</name>
    <dbReference type="NCBI Taxonomy" id="3109398"/>
    <lineage>
        <taxon>Viruses</taxon>
        <taxon>Duplodnaviria</taxon>
        <taxon>Heunggongvirae</taxon>
        <taxon>Uroviricota</taxon>
        <taxon>Caudoviricetes</taxon>
        <taxon>Demerecviridae</taxon>
        <taxon>Markadamsvirinae</taxon>
    </lineage>
</organism>
<evidence type="ECO:0000313" key="2">
    <source>
        <dbReference type="EMBL" id="XAG95923.1"/>
    </source>
</evidence>
<keyword evidence="3" id="KW-1185">Reference proteome</keyword>
<dbReference type="InterPro" id="IPR042047">
    <property type="entry name" value="SleB_dom1"/>
</dbReference>
<dbReference type="Gene3D" id="1.10.10.2520">
    <property type="entry name" value="Cell wall hydrolase SleB, domain 1"/>
    <property type="match status" value="1"/>
</dbReference>
<sequence>MKLTAIIVSFLLSFNGTVEAAPTLKEQKQINCIATAVYFEARGSSTEGQAAVGQVIRNRVNSVGFPQTYCGVVYQKGQFSWTKHKNLKIKDRKSWEEAKKIAAVTYYLGWPDSLVGNSTYFHSGKKPYWTKSVSKVTKIDGHKFYQIKS</sequence>
<dbReference type="GO" id="GO:0016787">
    <property type="term" value="F:hydrolase activity"/>
    <property type="evidence" value="ECO:0007669"/>
    <property type="project" value="InterPro"/>
</dbReference>
<dbReference type="Proteomes" id="UP001437386">
    <property type="component" value="Segment"/>
</dbReference>
<evidence type="ECO:0000313" key="3">
    <source>
        <dbReference type="Proteomes" id="UP001437386"/>
    </source>
</evidence>
<name>A0AAX4Q5M4_9CAUD</name>